<evidence type="ECO:0000256" key="4">
    <source>
        <dbReference type="ARBA" id="ARBA00022692"/>
    </source>
</evidence>
<evidence type="ECO:0000256" key="2">
    <source>
        <dbReference type="ARBA" id="ARBA00022448"/>
    </source>
</evidence>
<dbReference type="Pfam" id="PF00528">
    <property type="entry name" value="BPD_transp_1"/>
    <property type="match status" value="1"/>
</dbReference>
<dbReference type="Proteomes" id="UP001477672">
    <property type="component" value="Unassembled WGS sequence"/>
</dbReference>
<evidence type="ECO:0000256" key="6">
    <source>
        <dbReference type="ARBA" id="ARBA00023136"/>
    </source>
</evidence>
<feature type="domain" description="ABC transmembrane type-1" evidence="8">
    <location>
        <begin position="73"/>
        <end position="263"/>
    </location>
</feature>
<keyword evidence="2 7" id="KW-0813">Transport</keyword>
<reference evidence="9 10" key="1">
    <citation type="submission" date="2024-03" db="EMBL/GenBank/DDBJ databases">
        <title>Human intestinal bacterial collection.</title>
        <authorList>
            <person name="Pauvert C."/>
            <person name="Hitch T.C.A."/>
            <person name="Clavel T."/>
        </authorList>
    </citation>
    <scope>NUCLEOTIDE SEQUENCE [LARGE SCALE GENOMIC DNA]</scope>
    <source>
        <strain evidence="9 10">CLA-JM-H11</strain>
    </source>
</reference>
<keyword evidence="6 7" id="KW-0472">Membrane</keyword>
<evidence type="ECO:0000313" key="10">
    <source>
        <dbReference type="Proteomes" id="UP001477672"/>
    </source>
</evidence>
<organism evidence="9 10">
    <name type="scientific">Ruthenibacterium intestinale</name>
    <dbReference type="NCBI Taxonomy" id="3133163"/>
    <lineage>
        <taxon>Bacteria</taxon>
        <taxon>Bacillati</taxon>
        <taxon>Bacillota</taxon>
        <taxon>Clostridia</taxon>
        <taxon>Eubacteriales</taxon>
        <taxon>Oscillospiraceae</taxon>
        <taxon>Ruthenibacterium</taxon>
    </lineage>
</organism>
<feature type="transmembrane region" description="Helical" evidence="7">
    <location>
        <begin position="72"/>
        <end position="96"/>
    </location>
</feature>
<feature type="transmembrane region" description="Helical" evidence="7">
    <location>
        <begin position="141"/>
        <end position="164"/>
    </location>
</feature>
<dbReference type="InterPro" id="IPR035906">
    <property type="entry name" value="MetI-like_sf"/>
</dbReference>
<comment type="similarity">
    <text evidence="7">Belongs to the binding-protein-dependent transport system permease family.</text>
</comment>
<dbReference type="CDD" id="cd06261">
    <property type="entry name" value="TM_PBP2"/>
    <property type="match status" value="1"/>
</dbReference>
<comment type="caution">
    <text evidence="9">The sequence shown here is derived from an EMBL/GenBank/DDBJ whole genome shotgun (WGS) entry which is preliminary data.</text>
</comment>
<evidence type="ECO:0000256" key="3">
    <source>
        <dbReference type="ARBA" id="ARBA00022475"/>
    </source>
</evidence>
<evidence type="ECO:0000313" key="9">
    <source>
        <dbReference type="EMBL" id="MEQ2519900.1"/>
    </source>
</evidence>
<keyword evidence="4 7" id="KW-0812">Transmembrane</keyword>
<dbReference type="SUPFAM" id="SSF161098">
    <property type="entry name" value="MetI-like"/>
    <property type="match status" value="1"/>
</dbReference>
<sequence>MLHPKTRQKLSAAARGLFVAVLMFATLFPFYWTLLISLKTQNDAFQVPPDLLFVPTLENYSELFVTGDFTKYFFNSFVVCFFSIVLALLVGIPSAYIFARSEFRGKKAFFYVLLITRMSPGAVFVIPYFLAYNKLGMLDTYVGLTLIYFASNLGIIVWSLRAFMEDIPVSLEEAARIDGCSLLQSLFKIAIPLSTPGIASTAILSFIFSWNEFLFALLLTRQKVQTAPIGILNFIVFERMNWGVIAAGSIVIALPVVVFGIAIRKYYVKGLTQGGLAGE</sequence>
<protein>
    <submittedName>
        <fullName evidence="9">Carbohydrate ABC transporter permease</fullName>
    </submittedName>
</protein>
<evidence type="ECO:0000256" key="7">
    <source>
        <dbReference type="RuleBase" id="RU363032"/>
    </source>
</evidence>
<gene>
    <name evidence="9" type="ORF">WMO24_05560</name>
</gene>
<dbReference type="PANTHER" id="PTHR32243:SF52">
    <property type="entry name" value="ABC TRANSPORTER PERMEASE PROTEIN"/>
    <property type="match status" value="1"/>
</dbReference>
<keyword evidence="10" id="KW-1185">Reference proteome</keyword>
<feature type="transmembrane region" description="Helical" evidence="7">
    <location>
        <begin position="242"/>
        <end position="263"/>
    </location>
</feature>
<dbReference type="InterPro" id="IPR050901">
    <property type="entry name" value="BP-dep_ABC_trans_perm"/>
</dbReference>
<proteinExistence type="inferred from homology"/>
<dbReference type="EMBL" id="JBBMFA010000074">
    <property type="protein sequence ID" value="MEQ2519900.1"/>
    <property type="molecule type" value="Genomic_DNA"/>
</dbReference>
<feature type="transmembrane region" description="Helical" evidence="7">
    <location>
        <begin position="108"/>
        <end position="129"/>
    </location>
</feature>
<evidence type="ECO:0000259" key="8">
    <source>
        <dbReference type="PROSITE" id="PS50928"/>
    </source>
</evidence>
<dbReference type="PROSITE" id="PS50928">
    <property type="entry name" value="ABC_TM1"/>
    <property type="match status" value="1"/>
</dbReference>
<feature type="transmembrane region" description="Helical" evidence="7">
    <location>
        <begin position="185"/>
        <end position="210"/>
    </location>
</feature>
<dbReference type="PANTHER" id="PTHR32243">
    <property type="entry name" value="MALTOSE TRANSPORT SYSTEM PERMEASE-RELATED"/>
    <property type="match status" value="1"/>
</dbReference>
<evidence type="ECO:0000256" key="5">
    <source>
        <dbReference type="ARBA" id="ARBA00022989"/>
    </source>
</evidence>
<keyword evidence="5 7" id="KW-1133">Transmembrane helix</keyword>
<accession>A0ABV1GDK3</accession>
<dbReference type="Gene3D" id="1.10.3720.10">
    <property type="entry name" value="MetI-like"/>
    <property type="match status" value="1"/>
</dbReference>
<evidence type="ECO:0000256" key="1">
    <source>
        <dbReference type="ARBA" id="ARBA00004651"/>
    </source>
</evidence>
<comment type="subcellular location">
    <subcellularLocation>
        <location evidence="1 7">Cell membrane</location>
        <topology evidence="1 7">Multi-pass membrane protein</topology>
    </subcellularLocation>
</comment>
<dbReference type="RefSeq" id="WP_349215331.1">
    <property type="nucleotide sequence ID" value="NZ_JBBMFA010000074.1"/>
</dbReference>
<dbReference type="InterPro" id="IPR000515">
    <property type="entry name" value="MetI-like"/>
</dbReference>
<feature type="transmembrane region" description="Helical" evidence="7">
    <location>
        <begin position="12"/>
        <end position="32"/>
    </location>
</feature>
<name>A0ABV1GDK3_9FIRM</name>
<keyword evidence="3" id="KW-1003">Cell membrane</keyword>